<dbReference type="Proteomes" id="UP000322165">
    <property type="component" value="Unassembled WGS sequence"/>
</dbReference>
<reference evidence="13 14" key="2">
    <citation type="submission" date="2019-09" db="EMBL/GenBank/DDBJ databases">
        <authorList>
            <person name="Mazur A."/>
        </authorList>
    </citation>
    <scope>NUCLEOTIDE SEQUENCE [LARGE SCALE GENOMIC DNA]</scope>
    <source>
        <strain evidence="13 14">3729k</strain>
    </source>
</reference>
<comment type="similarity">
    <text evidence="9">Belongs to the GSP H family.</text>
</comment>
<protein>
    <recommendedName>
        <fullName evidence="2">Type II secretion system protein H</fullName>
    </recommendedName>
    <alternativeName>
        <fullName evidence="10">General secretion pathway protein H</fullName>
    </alternativeName>
</protein>
<feature type="domain" description="General secretion pathway GspH" evidence="12">
    <location>
        <begin position="71"/>
        <end position="186"/>
    </location>
</feature>
<dbReference type="InterPro" id="IPR022346">
    <property type="entry name" value="T2SS_GspH"/>
</dbReference>
<dbReference type="EMBL" id="VUOD01000014">
    <property type="protein sequence ID" value="KAA2283910.1"/>
    <property type="molecule type" value="Genomic_DNA"/>
</dbReference>
<reference evidence="13 14" key="1">
    <citation type="submission" date="2019-09" db="EMBL/GenBank/DDBJ databases">
        <title>Arenimonas chukotkensis sp. nov., a bacterium isolated from Chukotka hot spring, Arctic region, Russia.</title>
        <authorList>
            <person name="Zayulina K.S."/>
            <person name="Prokofeva M.I."/>
            <person name="Elcheninov A.G."/>
            <person name="Novikov A."/>
            <person name="Kochetkova T.V."/>
            <person name="Kublanov I.V."/>
        </authorList>
    </citation>
    <scope>NUCLEOTIDE SEQUENCE [LARGE SCALE GENOMIC DNA]</scope>
    <source>
        <strain evidence="13 14">3729k</strain>
    </source>
</reference>
<evidence type="ECO:0000256" key="5">
    <source>
        <dbReference type="ARBA" id="ARBA00022519"/>
    </source>
</evidence>
<dbReference type="AlphaFoldDB" id="A0A5B2Z9E9"/>
<accession>A0A5B2Z9E9</accession>
<organism evidence="13 14">
    <name type="scientific">Arenimonas fontis</name>
    <dbReference type="NCBI Taxonomy" id="2608255"/>
    <lineage>
        <taxon>Bacteria</taxon>
        <taxon>Pseudomonadati</taxon>
        <taxon>Pseudomonadota</taxon>
        <taxon>Gammaproteobacteria</taxon>
        <taxon>Lysobacterales</taxon>
        <taxon>Lysobacteraceae</taxon>
        <taxon>Arenimonas</taxon>
    </lineage>
</organism>
<dbReference type="Pfam" id="PF07963">
    <property type="entry name" value="N_methyl"/>
    <property type="match status" value="1"/>
</dbReference>
<dbReference type="InterPro" id="IPR012902">
    <property type="entry name" value="N_methyl_site"/>
</dbReference>
<dbReference type="GO" id="GO:0015627">
    <property type="term" value="C:type II protein secretion system complex"/>
    <property type="evidence" value="ECO:0007669"/>
    <property type="project" value="InterPro"/>
</dbReference>
<evidence type="ECO:0000256" key="9">
    <source>
        <dbReference type="ARBA" id="ARBA00025772"/>
    </source>
</evidence>
<keyword evidence="3" id="KW-1003">Cell membrane</keyword>
<dbReference type="GO" id="GO:0015628">
    <property type="term" value="P:protein secretion by the type II secretion system"/>
    <property type="evidence" value="ECO:0007669"/>
    <property type="project" value="InterPro"/>
</dbReference>
<gene>
    <name evidence="13" type="ORF">F0415_11865</name>
</gene>
<keyword evidence="14" id="KW-1185">Reference proteome</keyword>
<evidence type="ECO:0000313" key="14">
    <source>
        <dbReference type="Proteomes" id="UP000322165"/>
    </source>
</evidence>
<evidence type="ECO:0000256" key="2">
    <source>
        <dbReference type="ARBA" id="ARBA00021549"/>
    </source>
</evidence>
<name>A0A5B2Z9E9_9GAMM</name>
<evidence type="ECO:0000256" key="10">
    <source>
        <dbReference type="ARBA" id="ARBA00030775"/>
    </source>
</evidence>
<keyword evidence="5" id="KW-0997">Cell inner membrane</keyword>
<keyword evidence="7 11" id="KW-1133">Transmembrane helix</keyword>
<dbReference type="NCBIfam" id="TIGR02532">
    <property type="entry name" value="IV_pilin_GFxxxE"/>
    <property type="match status" value="1"/>
</dbReference>
<evidence type="ECO:0000259" key="12">
    <source>
        <dbReference type="Pfam" id="PF12019"/>
    </source>
</evidence>
<evidence type="ECO:0000256" key="8">
    <source>
        <dbReference type="ARBA" id="ARBA00023136"/>
    </source>
</evidence>
<dbReference type="Pfam" id="PF12019">
    <property type="entry name" value="GspH"/>
    <property type="match status" value="1"/>
</dbReference>
<evidence type="ECO:0000256" key="1">
    <source>
        <dbReference type="ARBA" id="ARBA00004377"/>
    </source>
</evidence>
<evidence type="ECO:0000256" key="3">
    <source>
        <dbReference type="ARBA" id="ARBA00022475"/>
    </source>
</evidence>
<dbReference type="GO" id="GO:0005886">
    <property type="term" value="C:plasma membrane"/>
    <property type="evidence" value="ECO:0007669"/>
    <property type="project" value="UniProtKB-SubCell"/>
</dbReference>
<keyword evidence="6 11" id="KW-0812">Transmembrane</keyword>
<evidence type="ECO:0000256" key="11">
    <source>
        <dbReference type="SAM" id="Phobius"/>
    </source>
</evidence>
<evidence type="ECO:0000313" key="13">
    <source>
        <dbReference type="EMBL" id="KAA2283910.1"/>
    </source>
</evidence>
<keyword evidence="8 11" id="KW-0472">Membrane</keyword>
<keyword evidence="4" id="KW-0488">Methylation</keyword>
<sequence>MQHRPTAAVGRHAPACGHAGHGAMPMRCHHHGFTLAELVVTVAVLGITLGLALPSLALLRERAQALDALHGLTASLVMARMAAVTRGRPVSVCPSAEGLRCRTDLVWDEGWLVFVDANRSGQPAGPEAVLRHVQRRPGEPPIRATPGRHRVRYQPSGMAGGNNISLSVCRRGDTRLIGRVVVNLAGRVRSESGLGRDLPCPFQP</sequence>
<dbReference type="SUPFAM" id="SSF54523">
    <property type="entry name" value="Pili subunits"/>
    <property type="match status" value="1"/>
</dbReference>
<dbReference type="InterPro" id="IPR045584">
    <property type="entry name" value="Pilin-like"/>
</dbReference>
<dbReference type="Gene3D" id="3.55.40.10">
    <property type="entry name" value="minor pseudopilin epsh domain"/>
    <property type="match status" value="1"/>
</dbReference>
<proteinExistence type="inferred from homology"/>
<comment type="subcellular location">
    <subcellularLocation>
        <location evidence="1">Cell inner membrane</location>
        <topology evidence="1">Single-pass membrane protein</topology>
    </subcellularLocation>
</comment>
<evidence type="ECO:0000256" key="4">
    <source>
        <dbReference type="ARBA" id="ARBA00022481"/>
    </source>
</evidence>
<feature type="transmembrane region" description="Helical" evidence="11">
    <location>
        <begin position="38"/>
        <end position="59"/>
    </location>
</feature>
<evidence type="ECO:0000256" key="6">
    <source>
        <dbReference type="ARBA" id="ARBA00022692"/>
    </source>
</evidence>
<comment type="caution">
    <text evidence="13">The sequence shown here is derived from an EMBL/GenBank/DDBJ whole genome shotgun (WGS) entry which is preliminary data.</text>
</comment>
<evidence type="ECO:0000256" key="7">
    <source>
        <dbReference type="ARBA" id="ARBA00022989"/>
    </source>
</evidence>